<dbReference type="GO" id="GO:0071897">
    <property type="term" value="P:DNA biosynthetic process"/>
    <property type="evidence" value="ECO:0007669"/>
    <property type="project" value="UniProtKB-KW"/>
</dbReference>
<evidence type="ECO:0000256" key="3">
    <source>
        <dbReference type="ARBA" id="ARBA00022634"/>
    </source>
</evidence>
<organism evidence="7 8">
    <name type="scientific">Yeguia hominis</name>
    <dbReference type="NCBI Taxonomy" id="2763662"/>
    <lineage>
        <taxon>Bacteria</taxon>
        <taxon>Bacillati</taxon>
        <taxon>Bacillota</taxon>
        <taxon>Clostridia</taxon>
        <taxon>Eubacteriales</taxon>
        <taxon>Yeguiaceae</taxon>
        <taxon>Yeguia</taxon>
    </lineage>
</organism>
<evidence type="ECO:0000259" key="6">
    <source>
        <dbReference type="Pfam" id="PF12637"/>
    </source>
</evidence>
<comment type="similarity">
    <text evidence="1">Belongs to the ribonucleoside diphosphate reductase class-2 family.</text>
</comment>
<dbReference type="PROSITE" id="PS51257">
    <property type="entry name" value="PROKAR_LIPOPROTEIN"/>
    <property type="match status" value="1"/>
</dbReference>
<dbReference type="InterPro" id="IPR023806">
    <property type="entry name" value="CHP03905"/>
</dbReference>
<dbReference type="Proteomes" id="UP000651482">
    <property type="component" value="Unassembled WGS sequence"/>
</dbReference>
<dbReference type="EMBL" id="JACRSN010000012">
    <property type="protein sequence ID" value="MBC8534072.1"/>
    <property type="molecule type" value="Genomic_DNA"/>
</dbReference>
<evidence type="ECO:0000256" key="5">
    <source>
        <dbReference type="ARBA" id="ARBA00047754"/>
    </source>
</evidence>
<comment type="caution">
    <text evidence="7">The sequence shown here is derived from an EMBL/GenBank/DDBJ whole genome shotgun (WGS) entry which is preliminary data.</text>
</comment>
<dbReference type="Pfam" id="PF12637">
    <property type="entry name" value="TSCPD"/>
    <property type="match status" value="1"/>
</dbReference>
<evidence type="ECO:0000256" key="4">
    <source>
        <dbReference type="ARBA" id="ARBA00022741"/>
    </source>
</evidence>
<dbReference type="RefSeq" id="WP_249319732.1">
    <property type="nucleotide sequence ID" value="NZ_JACRSN010000012.1"/>
</dbReference>
<reference evidence="7" key="1">
    <citation type="submission" date="2020-08" db="EMBL/GenBank/DDBJ databases">
        <title>Genome public.</title>
        <authorList>
            <person name="Liu C."/>
            <person name="Sun Q."/>
        </authorList>
    </citation>
    <scope>NUCLEOTIDE SEQUENCE</scope>
    <source>
        <strain evidence="7">NSJ-40</strain>
    </source>
</reference>
<dbReference type="AlphaFoldDB" id="A0A926DA14"/>
<dbReference type="EC" id="1.17.4.1" evidence="2"/>
<keyword evidence="3" id="KW-0237">DNA synthesis</keyword>
<proteinExistence type="inferred from homology"/>
<gene>
    <name evidence="7" type="ORF">IAG03_08665</name>
</gene>
<evidence type="ECO:0000313" key="7">
    <source>
        <dbReference type="EMBL" id="MBC8534072.1"/>
    </source>
</evidence>
<dbReference type="GO" id="GO:0004748">
    <property type="term" value="F:ribonucleoside-diphosphate reductase activity, thioredoxin disulfide as acceptor"/>
    <property type="evidence" value="ECO:0007669"/>
    <property type="project" value="UniProtKB-EC"/>
</dbReference>
<accession>A0A926DA14</accession>
<protein>
    <recommendedName>
        <fullName evidence="2">ribonucleoside-diphosphate reductase</fullName>
        <ecNumber evidence="2">1.17.4.1</ecNumber>
    </recommendedName>
</protein>
<evidence type="ECO:0000313" key="8">
    <source>
        <dbReference type="Proteomes" id="UP000651482"/>
    </source>
</evidence>
<evidence type="ECO:0000256" key="2">
    <source>
        <dbReference type="ARBA" id="ARBA00012274"/>
    </source>
</evidence>
<keyword evidence="8" id="KW-1185">Reference proteome</keyword>
<name>A0A926DA14_9FIRM</name>
<evidence type="ECO:0000256" key="1">
    <source>
        <dbReference type="ARBA" id="ARBA00007405"/>
    </source>
</evidence>
<comment type="catalytic activity">
    <reaction evidence="5">
        <text>a 2'-deoxyribonucleoside 5'-diphosphate + [thioredoxin]-disulfide + H2O = a ribonucleoside 5'-diphosphate + [thioredoxin]-dithiol</text>
        <dbReference type="Rhea" id="RHEA:23252"/>
        <dbReference type="Rhea" id="RHEA-COMP:10698"/>
        <dbReference type="Rhea" id="RHEA-COMP:10700"/>
        <dbReference type="ChEBI" id="CHEBI:15377"/>
        <dbReference type="ChEBI" id="CHEBI:29950"/>
        <dbReference type="ChEBI" id="CHEBI:50058"/>
        <dbReference type="ChEBI" id="CHEBI:57930"/>
        <dbReference type="ChEBI" id="CHEBI:73316"/>
        <dbReference type="EC" id="1.17.4.1"/>
    </reaction>
</comment>
<keyword evidence="4" id="KW-0547">Nucleotide-binding</keyword>
<sequence length="88" mass="9255">MRYQYKTHQTCSSAITFDINDGVVTNVSFTGGCNGNLKAISTLVNGMTAAEIESKCRGITCGIRPTSCSDQLARAVHAAAEAERAAKA</sequence>
<feature type="domain" description="TSCPD" evidence="6">
    <location>
        <begin position="5"/>
        <end position="78"/>
    </location>
</feature>
<dbReference type="GO" id="GO:0000166">
    <property type="term" value="F:nucleotide binding"/>
    <property type="evidence" value="ECO:0007669"/>
    <property type="project" value="UniProtKB-KW"/>
</dbReference>
<dbReference type="NCBIfam" id="TIGR03905">
    <property type="entry name" value="TIGR03905_4_Cys"/>
    <property type="match status" value="1"/>
</dbReference>
<dbReference type="InterPro" id="IPR024434">
    <property type="entry name" value="TSCPD_dom"/>
</dbReference>